<dbReference type="EMBL" id="CP012172">
    <property type="protein sequence ID" value="AKV73471.1"/>
    <property type="molecule type" value="Genomic_DNA"/>
</dbReference>
<dbReference type="EMBL" id="CP012176">
    <property type="protein sequence ID" value="AKV82450.1"/>
    <property type="molecule type" value="Genomic_DNA"/>
</dbReference>
<dbReference type="AlphaFoldDB" id="A0A088E550"/>
<evidence type="ECO:0000313" key="7">
    <source>
        <dbReference type="Proteomes" id="UP000029084"/>
    </source>
</evidence>
<dbReference type="EMBL" id="CP012175">
    <property type="protein sequence ID" value="AKV80205.1"/>
    <property type="molecule type" value="Genomic_DNA"/>
</dbReference>
<accession>A0A088E550</accession>
<evidence type="ECO:0000313" key="6">
    <source>
        <dbReference type="EMBL" id="AKV82450.1"/>
    </source>
</evidence>
<evidence type="ECO:0000313" key="12">
    <source>
        <dbReference type="Proteomes" id="UP000068832"/>
    </source>
</evidence>
<dbReference type="Proteomes" id="UP000062398">
    <property type="component" value="Chromosome"/>
</dbReference>
<dbReference type="RefSeq" id="WP_011921456.1">
    <property type="nucleotide sequence ID" value="NZ_AP019770.1"/>
</dbReference>
<reference evidence="6 8" key="3">
    <citation type="submission" date="2015-07" db="EMBL/GenBank/DDBJ databases">
        <title>Physiological, transcriptional responses and genome re-sequencing of acid resistant extremely thermoacidophilic Metallosphaera sedula SARC-M1.</title>
        <authorList>
            <person name="Ai C."/>
            <person name="McCarthy S."/>
            <person name="Eckrich V."/>
            <person name="Rudrappa D."/>
            <person name="Qiu G."/>
            <person name="Blum P."/>
        </authorList>
    </citation>
    <scope>NUCLEOTIDE SEQUENCE [LARGE SCALE GENOMIC DNA]</scope>
    <source>
        <strain evidence="6 8">SARC-M1</strain>
    </source>
</reference>
<dbReference type="OrthoDB" id="33933at2157"/>
<organism evidence="1 7">
    <name type="scientific">Metallosphaera sedula</name>
    <dbReference type="NCBI Taxonomy" id="43687"/>
    <lineage>
        <taxon>Archaea</taxon>
        <taxon>Thermoproteota</taxon>
        <taxon>Thermoprotei</taxon>
        <taxon>Sulfolobales</taxon>
        <taxon>Sulfolobaceae</taxon>
        <taxon>Metallosphaera</taxon>
    </lineage>
</organism>
<dbReference type="Proteomes" id="UP000061362">
    <property type="component" value="Chromosome"/>
</dbReference>
<reference evidence="1 7" key="1">
    <citation type="journal article" date="2014" name="J. Bacteriol.">
        <title>Role of an Archaeal PitA Transporter in the Copper and Arsenic Resistance of Metallosphaera sedula, an Extreme Thermoacidophile.</title>
        <authorList>
            <person name="McCarthy S."/>
            <person name="Ai C."/>
            <person name="Wheaton G."/>
            <person name="Tevatia R."/>
            <person name="Eckrich V."/>
            <person name="Kelly R."/>
            <person name="Blum P."/>
        </authorList>
    </citation>
    <scope>NUCLEOTIDE SEQUENCE [LARGE SCALE GENOMIC DNA]</scope>
    <source>
        <strain evidence="1 7">CuR1</strain>
    </source>
</reference>
<dbReference type="Proteomes" id="UP000068832">
    <property type="component" value="Chromosome"/>
</dbReference>
<dbReference type="PATRIC" id="fig|43687.5.peg.317"/>
<reference evidence="9 10" key="2">
    <citation type="journal article" date="2015" name="Genome Announc.">
        <title>Complete Genome Sequences of Evolved Arsenate-Resistant Metallosphaera sedula Strains.</title>
        <authorList>
            <person name="Ai C."/>
            <person name="McCarthy S."/>
            <person name="Schackwitz W."/>
            <person name="Martin J."/>
            <person name="Lipzen A."/>
            <person name="Blum P."/>
        </authorList>
    </citation>
    <scope>NUCLEOTIDE SEQUENCE [LARGE SCALE GENOMIC DNA]</scope>
    <source>
        <strain evidence="4 10">ARS120-1</strain>
        <strain evidence="5 9">ARS120-2</strain>
        <strain evidence="2 12">ARS50-1</strain>
        <strain evidence="3 11">ARS50-2</strain>
    </source>
</reference>
<dbReference type="EMBL" id="CP008822">
    <property type="protein sequence ID" value="AIM26475.1"/>
    <property type="molecule type" value="Genomic_DNA"/>
</dbReference>
<evidence type="ECO:0000313" key="8">
    <source>
        <dbReference type="Proteomes" id="UP000056255"/>
    </source>
</evidence>
<dbReference type="Proteomes" id="UP000056255">
    <property type="component" value="Chromosome"/>
</dbReference>
<dbReference type="EMBL" id="CP012174">
    <property type="protein sequence ID" value="AKV77960.1"/>
    <property type="molecule type" value="Genomic_DNA"/>
</dbReference>
<name>A0A088E550_9CREN</name>
<dbReference type="Proteomes" id="UP000062475">
    <property type="component" value="Chromosome"/>
</dbReference>
<dbReference type="EMBL" id="CP012173">
    <property type="protein sequence ID" value="AKV75713.1"/>
    <property type="molecule type" value="Genomic_DNA"/>
</dbReference>
<evidence type="ECO:0000313" key="9">
    <source>
        <dbReference type="Proteomes" id="UP000061362"/>
    </source>
</evidence>
<evidence type="ECO:0000313" key="3">
    <source>
        <dbReference type="EMBL" id="AKV75713.1"/>
    </source>
</evidence>
<dbReference type="OMA" id="DESWRYF"/>
<dbReference type="Proteomes" id="UP000029084">
    <property type="component" value="Chromosome"/>
</dbReference>
<evidence type="ECO:0000313" key="4">
    <source>
        <dbReference type="EMBL" id="AKV77960.1"/>
    </source>
</evidence>
<sequence>MTLFQEVDGLIKGNRPLFAMMLIKQFVEDHQLENPSKECEEIFRAVKVMPWMNDESWRYFAPSLPEDEIKTLALKVQDCARIYGD</sequence>
<evidence type="ECO:0000313" key="2">
    <source>
        <dbReference type="EMBL" id="AKV73471.1"/>
    </source>
</evidence>
<gene>
    <name evidence="1" type="ORF">HA72_0311</name>
    <name evidence="2" type="ORF">MsedA_0323</name>
    <name evidence="3" type="ORF">MsedB_0323</name>
    <name evidence="4" type="ORF">MsedC_0322</name>
    <name evidence="5" type="ORF">MsedD_0323</name>
    <name evidence="6" type="ORF">MsedE_0323</name>
</gene>
<evidence type="ECO:0000313" key="11">
    <source>
        <dbReference type="Proteomes" id="UP000062475"/>
    </source>
</evidence>
<protein>
    <submittedName>
        <fullName evidence="1">Uncharacterized protein</fullName>
    </submittedName>
</protein>
<dbReference type="GeneID" id="91754758"/>
<proteinExistence type="predicted"/>
<evidence type="ECO:0000313" key="10">
    <source>
        <dbReference type="Proteomes" id="UP000062398"/>
    </source>
</evidence>
<evidence type="ECO:0000313" key="1">
    <source>
        <dbReference type="EMBL" id="AIM26475.1"/>
    </source>
</evidence>
<evidence type="ECO:0000313" key="5">
    <source>
        <dbReference type="EMBL" id="AKV80205.1"/>
    </source>
</evidence>